<dbReference type="Proteomes" id="UP000279307">
    <property type="component" value="Chromosome 11"/>
</dbReference>
<sequence length="113" mass="12681">MLPYRYQIRLHAARDDAARDRAVEITSRAPCQPSNTPRPLSRVTEILLHIHAVLSKILSVDGSLVRTDKTAIAAPADHTGTVALRRCMSRHHKYLSLVSRYSITDFITVFTTV</sequence>
<dbReference type="AlphaFoldDB" id="A0A3L8D9R4"/>
<organism evidence="1">
    <name type="scientific">Ooceraea biroi</name>
    <name type="common">Clonal raider ant</name>
    <name type="synonym">Cerapachys biroi</name>
    <dbReference type="NCBI Taxonomy" id="2015173"/>
    <lineage>
        <taxon>Eukaryota</taxon>
        <taxon>Metazoa</taxon>
        <taxon>Ecdysozoa</taxon>
        <taxon>Arthropoda</taxon>
        <taxon>Hexapoda</taxon>
        <taxon>Insecta</taxon>
        <taxon>Pterygota</taxon>
        <taxon>Neoptera</taxon>
        <taxon>Endopterygota</taxon>
        <taxon>Hymenoptera</taxon>
        <taxon>Apocrita</taxon>
        <taxon>Aculeata</taxon>
        <taxon>Formicoidea</taxon>
        <taxon>Formicidae</taxon>
        <taxon>Dorylinae</taxon>
        <taxon>Ooceraea</taxon>
    </lineage>
</organism>
<dbReference type="EMBL" id="QOIP01000011">
    <property type="protein sequence ID" value="RLU17084.1"/>
    <property type="molecule type" value="Genomic_DNA"/>
</dbReference>
<proteinExistence type="predicted"/>
<evidence type="ECO:0000313" key="1">
    <source>
        <dbReference type="EMBL" id="RLU17084.1"/>
    </source>
</evidence>
<comment type="caution">
    <text evidence="1">The sequence shown here is derived from an EMBL/GenBank/DDBJ whole genome shotgun (WGS) entry which is preliminary data.</text>
</comment>
<protein>
    <submittedName>
        <fullName evidence="1">Uncharacterized protein</fullName>
    </submittedName>
</protein>
<reference evidence="1" key="2">
    <citation type="submission" date="2018-07" db="EMBL/GenBank/DDBJ databases">
        <authorList>
            <person name="Mckenzie S.K."/>
            <person name="Kronauer D.J.C."/>
        </authorList>
    </citation>
    <scope>NUCLEOTIDE SEQUENCE</scope>
    <source>
        <strain evidence="1">Clonal line C1</strain>
    </source>
</reference>
<gene>
    <name evidence="1" type="ORF">DMN91_011153</name>
</gene>
<reference evidence="1" key="1">
    <citation type="journal article" date="2018" name="Genome Res.">
        <title>The genomic architecture and molecular evolution of ant odorant receptors.</title>
        <authorList>
            <person name="McKenzie S.K."/>
            <person name="Kronauer D.J.C."/>
        </authorList>
    </citation>
    <scope>NUCLEOTIDE SEQUENCE [LARGE SCALE GENOMIC DNA]</scope>
    <source>
        <strain evidence="1">Clonal line C1</strain>
    </source>
</reference>
<accession>A0A3L8D9R4</accession>
<name>A0A3L8D9R4_OOCBI</name>